<comment type="caution">
    <text evidence="1">The sequence shown here is derived from an EMBL/GenBank/DDBJ whole genome shotgun (WGS) entry which is preliminary data.</text>
</comment>
<reference evidence="1" key="1">
    <citation type="journal article" date="2019" name="Sci. Rep.">
        <title>Draft genome of Tanacetum cinerariifolium, the natural source of mosquito coil.</title>
        <authorList>
            <person name="Yamashiro T."/>
            <person name="Shiraishi A."/>
            <person name="Satake H."/>
            <person name="Nakayama K."/>
        </authorList>
    </citation>
    <scope>NUCLEOTIDE SEQUENCE</scope>
</reference>
<evidence type="ECO:0000313" key="1">
    <source>
        <dbReference type="EMBL" id="GFD57387.1"/>
    </source>
</evidence>
<sequence>ADPTLIKRIDELEQHMANLPQYKLALEERMDKHGSRLYKLENLNIPHQMSKVIDEIVTDVVDWAMQVPLQARFSDLSAVDMKEILQQR</sequence>
<accession>A0A699XCK2</accession>
<feature type="non-terminal residue" evidence="1">
    <location>
        <position position="88"/>
    </location>
</feature>
<protein>
    <submittedName>
        <fullName evidence="1">Uncharacterized protein</fullName>
    </submittedName>
</protein>
<organism evidence="1">
    <name type="scientific">Tanacetum cinerariifolium</name>
    <name type="common">Dalmatian daisy</name>
    <name type="synonym">Chrysanthemum cinerariifolium</name>
    <dbReference type="NCBI Taxonomy" id="118510"/>
    <lineage>
        <taxon>Eukaryota</taxon>
        <taxon>Viridiplantae</taxon>
        <taxon>Streptophyta</taxon>
        <taxon>Embryophyta</taxon>
        <taxon>Tracheophyta</taxon>
        <taxon>Spermatophyta</taxon>
        <taxon>Magnoliopsida</taxon>
        <taxon>eudicotyledons</taxon>
        <taxon>Gunneridae</taxon>
        <taxon>Pentapetalae</taxon>
        <taxon>asterids</taxon>
        <taxon>campanulids</taxon>
        <taxon>Asterales</taxon>
        <taxon>Asteraceae</taxon>
        <taxon>Asteroideae</taxon>
        <taxon>Anthemideae</taxon>
        <taxon>Anthemidinae</taxon>
        <taxon>Tanacetum</taxon>
    </lineage>
</organism>
<dbReference type="AlphaFoldDB" id="A0A699XCK2"/>
<name>A0A699XCK2_TANCI</name>
<proteinExistence type="predicted"/>
<dbReference type="EMBL" id="BKCJ011840409">
    <property type="protein sequence ID" value="GFD57387.1"/>
    <property type="molecule type" value="Genomic_DNA"/>
</dbReference>
<feature type="non-terminal residue" evidence="1">
    <location>
        <position position="1"/>
    </location>
</feature>
<gene>
    <name evidence="1" type="ORF">Tci_929356</name>
</gene>